<evidence type="ECO:0000256" key="10">
    <source>
        <dbReference type="SAM" id="SignalP"/>
    </source>
</evidence>
<keyword evidence="5" id="KW-0571">Peptide transport</keyword>
<keyword evidence="12" id="KW-1185">Reference proteome</keyword>
<dbReference type="InterPro" id="IPR004648">
    <property type="entry name" value="Oligpept_transpt"/>
</dbReference>
<dbReference type="Pfam" id="PF03169">
    <property type="entry name" value="OPT"/>
    <property type="match status" value="1"/>
</dbReference>
<feature type="non-terminal residue" evidence="11">
    <location>
        <position position="1"/>
    </location>
</feature>
<evidence type="ECO:0000256" key="2">
    <source>
        <dbReference type="ARBA" id="ARBA00008807"/>
    </source>
</evidence>
<gene>
    <name evidence="11" type="ORF">BGZ96_003398</name>
</gene>
<keyword evidence="6" id="KW-0653">Protein transport</keyword>
<proteinExistence type="inferred from homology"/>
<reference evidence="11 12" key="1">
    <citation type="journal article" date="2020" name="Fungal Divers.">
        <title>Resolving the Mortierellaceae phylogeny through synthesis of multi-gene phylogenetics and phylogenomics.</title>
        <authorList>
            <person name="Vandepol N."/>
            <person name="Liber J."/>
            <person name="Desiro A."/>
            <person name="Na H."/>
            <person name="Kennedy M."/>
            <person name="Barry K."/>
            <person name="Grigoriev I.V."/>
            <person name="Miller A.N."/>
            <person name="O'Donnell K."/>
            <person name="Stajich J.E."/>
            <person name="Bonito G."/>
        </authorList>
    </citation>
    <scope>NUCLEOTIDE SEQUENCE [LARGE SCALE GENOMIC DNA]</scope>
    <source>
        <strain evidence="11 12">AD045</strain>
    </source>
</reference>
<name>A0ABQ7JJF9_9FUNG</name>
<evidence type="ECO:0000256" key="8">
    <source>
        <dbReference type="ARBA" id="ARBA00023136"/>
    </source>
</evidence>
<feature type="signal peptide" evidence="10">
    <location>
        <begin position="1"/>
        <end position="28"/>
    </location>
</feature>
<keyword evidence="7 9" id="KW-1133">Transmembrane helix</keyword>
<feature type="transmembrane region" description="Helical" evidence="9">
    <location>
        <begin position="52"/>
        <end position="79"/>
    </location>
</feature>
<dbReference type="PANTHER" id="PTHR22601">
    <property type="entry name" value="ISP4 LIKE PROTEIN"/>
    <property type="match status" value="1"/>
</dbReference>
<dbReference type="Proteomes" id="UP001194696">
    <property type="component" value="Unassembled WGS sequence"/>
</dbReference>
<evidence type="ECO:0000256" key="6">
    <source>
        <dbReference type="ARBA" id="ARBA00022927"/>
    </source>
</evidence>
<evidence type="ECO:0000256" key="4">
    <source>
        <dbReference type="ARBA" id="ARBA00022692"/>
    </source>
</evidence>
<keyword evidence="4 9" id="KW-0812">Transmembrane</keyword>
<feature type="chain" id="PRO_5045989156" evidence="10">
    <location>
        <begin position="29"/>
        <end position="113"/>
    </location>
</feature>
<protein>
    <submittedName>
        <fullName evidence="11">Uncharacterized protein</fullName>
    </submittedName>
</protein>
<dbReference type="InterPro" id="IPR004813">
    <property type="entry name" value="OPT"/>
</dbReference>
<comment type="caution">
    <text evidence="11">The sequence shown here is derived from an EMBL/GenBank/DDBJ whole genome shotgun (WGS) entry which is preliminary data.</text>
</comment>
<organism evidence="11 12">
    <name type="scientific">Linnemannia gamsii</name>
    <dbReference type="NCBI Taxonomy" id="64522"/>
    <lineage>
        <taxon>Eukaryota</taxon>
        <taxon>Fungi</taxon>
        <taxon>Fungi incertae sedis</taxon>
        <taxon>Mucoromycota</taxon>
        <taxon>Mortierellomycotina</taxon>
        <taxon>Mortierellomycetes</taxon>
        <taxon>Mortierellales</taxon>
        <taxon>Mortierellaceae</taxon>
        <taxon>Linnemannia</taxon>
    </lineage>
</organism>
<evidence type="ECO:0000256" key="3">
    <source>
        <dbReference type="ARBA" id="ARBA00022448"/>
    </source>
</evidence>
<evidence type="ECO:0000313" key="11">
    <source>
        <dbReference type="EMBL" id="KAG0276252.1"/>
    </source>
</evidence>
<keyword evidence="3" id="KW-0813">Transport</keyword>
<evidence type="ECO:0000256" key="9">
    <source>
        <dbReference type="SAM" id="Phobius"/>
    </source>
</evidence>
<evidence type="ECO:0000256" key="1">
    <source>
        <dbReference type="ARBA" id="ARBA00004141"/>
    </source>
</evidence>
<keyword evidence="10" id="KW-0732">Signal</keyword>
<evidence type="ECO:0000256" key="7">
    <source>
        <dbReference type="ARBA" id="ARBA00022989"/>
    </source>
</evidence>
<sequence length="113" mass="12819">KAFPNTWLDFVHIPVLLAATGMMPPAQAYHYTNWLAVGFAFQYFARRYHPEWHLRFTYVMSAAFDSGVAFTGLLSFFIFTIRGADMVQWWGTRTDLCPLEGNPTIPAAVLPDA</sequence>
<comment type="similarity">
    <text evidence="2">Belongs to the oligopeptide OPT transporter family.</text>
</comment>
<evidence type="ECO:0000313" key="12">
    <source>
        <dbReference type="Proteomes" id="UP001194696"/>
    </source>
</evidence>
<keyword evidence="8 9" id="KW-0472">Membrane</keyword>
<dbReference type="EMBL" id="JAAAIM010001724">
    <property type="protein sequence ID" value="KAG0276252.1"/>
    <property type="molecule type" value="Genomic_DNA"/>
</dbReference>
<accession>A0ABQ7JJF9</accession>
<comment type="subcellular location">
    <subcellularLocation>
        <location evidence="1">Membrane</location>
        <topology evidence="1">Multi-pass membrane protein</topology>
    </subcellularLocation>
</comment>
<evidence type="ECO:0000256" key="5">
    <source>
        <dbReference type="ARBA" id="ARBA00022856"/>
    </source>
</evidence>